<dbReference type="EMBL" id="JAAIUW010000003">
    <property type="protein sequence ID" value="KAF7837497.1"/>
    <property type="molecule type" value="Genomic_DNA"/>
</dbReference>
<evidence type="ECO:0000313" key="1">
    <source>
        <dbReference type="EMBL" id="KAF7837497.1"/>
    </source>
</evidence>
<dbReference type="Proteomes" id="UP000634136">
    <property type="component" value="Unassembled WGS sequence"/>
</dbReference>
<organism evidence="1 2">
    <name type="scientific">Senna tora</name>
    <dbReference type="NCBI Taxonomy" id="362788"/>
    <lineage>
        <taxon>Eukaryota</taxon>
        <taxon>Viridiplantae</taxon>
        <taxon>Streptophyta</taxon>
        <taxon>Embryophyta</taxon>
        <taxon>Tracheophyta</taxon>
        <taxon>Spermatophyta</taxon>
        <taxon>Magnoliopsida</taxon>
        <taxon>eudicotyledons</taxon>
        <taxon>Gunneridae</taxon>
        <taxon>Pentapetalae</taxon>
        <taxon>rosids</taxon>
        <taxon>fabids</taxon>
        <taxon>Fabales</taxon>
        <taxon>Fabaceae</taxon>
        <taxon>Caesalpinioideae</taxon>
        <taxon>Cassia clade</taxon>
        <taxon>Senna</taxon>
    </lineage>
</organism>
<proteinExistence type="predicted"/>
<sequence>MRRDGDAKYGFDITRLKSRNGRDYPQCNKVASLPLML</sequence>
<accession>A0A835CG22</accession>
<keyword evidence="2" id="KW-1185">Reference proteome</keyword>
<comment type="caution">
    <text evidence="1">The sequence shown here is derived from an EMBL/GenBank/DDBJ whole genome shotgun (WGS) entry which is preliminary data.</text>
</comment>
<gene>
    <name evidence="1" type="ORF">G2W53_005979</name>
</gene>
<reference evidence="1" key="1">
    <citation type="submission" date="2020-09" db="EMBL/GenBank/DDBJ databases">
        <title>Genome-Enabled Discovery of Anthraquinone Biosynthesis in Senna tora.</title>
        <authorList>
            <person name="Kang S.-H."/>
            <person name="Pandey R.P."/>
            <person name="Lee C.-M."/>
            <person name="Sim J.-S."/>
            <person name="Jeong J.-T."/>
            <person name="Choi B.-S."/>
            <person name="Jung M."/>
            <person name="Ginzburg D."/>
            <person name="Zhao K."/>
            <person name="Won S.Y."/>
            <person name="Oh T.-J."/>
            <person name="Yu Y."/>
            <person name="Kim N.-H."/>
            <person name="Lee O.R."/>
            <person name="Lee T.-H."/>
            <person name="Bashyal P."/>
            <person name="Kim T.-S."/>
            <person name="Lee W.-H."/>
            <person name="Kawkins C."/>
            <person name="Kim C.-K."/>
            <person name="Kim J.S."/>
            <person name="Ahn B.O."/>
            <person name="Rhee S.Y."/>
            <person name="Sohng J.K."/>
        </authorList>
    </citation>
    <scope>NUCLEOTIDE SEQUENCE</scope>
    <source>
        <tissue evidence="1">Leaf</tissue>
    </source>
</reference>
<name>A0A835CG22_9FABA</name>
<protein>
    <submittedName>
        <fullName evidence="1">Uncharacterized protein</fullName>
    </submittedName>
</protein>
<evidence type="ECO:0000313" key="2">
    <source>
        <dbReference type="Proteomes" id="UP000634136"/>
    </source>
</evidence>
<dbReference type="AlphaFoldDB" id="A0A835CG22"/>